<accession>A0A392R4S4</accession>
<proteinExistence type="predicted"/>
<evidence type="ECO:0000313" key="1">
    <source>
        <dbReference type="EMBL" id="MCI31237.1"/>
    </source>
</evidence>
<dbReference type="AlphaFoldDB" id="A0A392R4S4"/>
<evidence type="ECO:0000313" key="2">
    <source>
        <dbReference type="Proteomes" id="UP000265520"/>
    </source>
</evidence>
<dbReference type="EMBL" id="LXQA010185657">
    <property type="protein sequence ID" value="MCI31237.1"/>
    <property type="molecule type" value="Genomic_DNA"/>
</dbReference>
<dbReference type="Proteomes" id="UP000265520">
    <property type="component" value="Unassembled WGS sequence"/>
</dbReference>
<comment type="caution">
    <text evidence="1">The sequence shown here is derived from an EMBL/GenBank/DDBJ whole genome shotgun (WGS) entry which is preliminary data.</text>
</comment>
<sequence>MAQQQTSLLCLDTVDDFYFSVVSDDETDPNVPVSDDKYAEALQFQETLLASLITAQQNPSSSKTVDEELLFNETLMASSSMLQPPLLCVASSSK</sequence>
<organism evidence="1 2">
    <name type="scientific">Trifolium medium</name>
    <dbReference type="NCBI Taxonomy" id="97028"/>
    <lineage>
        <taxon>Eukaryota</taxon>
        <taxon>Viridiplantae</taxon>
        <taxon>Streptophyta</taxon>
        <taxon>Embryophyta</taxon>
        <taxon>Tracheophyta</taxon>
        <taxon>Spermatophyta</taxon>
        <taxon>Magnoliopsida</taxon>
        <taxon>eudicotyledons</taxon>
        <taxon>Gunneridae</taxon>
        <taxon>Pentapetalae</taxon>
        <taxon>rosids</taxon>
        <taxon>fabids</taxon>
        <taxon>Fabales</taxon>
        <taxon>Fabaceae</taxon>
        <taxon>Papilionoideae</taxon>
        <taxon>50 kb inversion clade</taxon>
        <taxon>NPAAA clade</taxon>
        <taxon>Hologalegina</taxon>
        <taxon>IRL clade</taxon>
        <taxon>Trifolieae</taxon>
        <taxon>Trifolium</taxon>
    </lineage>
</organism>
<keyword evidence="2" id="KW-1185">Reference proteome</keyword>
<name>A0A392R4S4_9FABA</name>
<feature type="non-terminal residue" evidence="1">
    <location>
        <position position="94"/>
    </location>
</feature>
<reference evidence="1 2" key="1">
    <citation type="journal article" date="2018" name="Front. Plant Sci.">
        <title>Red Clover (Trifolium pratense) and Zigzag Clover (T. medium) - A Picture of Genomic Similarities and Differences.</title>
        <authorList>
            <person name="Dluhosova J."/>
            <person name="Istvanek J."/>
            <person name="Nedelnik J."/>
            <person name="Repkova J."/>
        </authorList>
    </citation>
    <scope>NUCLEOTIDE SEQUENCE [LARGE SCALE GENOMIC DNA]</scope>
    <source>
        <strain evidence="2">cv. 10/8</strain>
        <tissue evidence="1">Leaf</tissue>
    </source>
</reference>
<protein>
    <submittedName>
        <fullName evidence="1">Putative E3 ubiquitin-protein ligase RNF144A-like</fullName>
    </submittedName>
</protein>